<evidence type="ECO:0000259" key="3">
    <source>
        <dbReference type="Pfam" id="PF00582"/>
    </source>
</evidence>
<dbReference type="EMBL" id="JAULSC010000016">
    <property type="protein sequence ID" value="MDO3397033.1"/>
    <property type="molecule type" value="Genomic_DNA"/>
</dbReference>
<organism evidence="4 5">
    <name type="scientific">Nocardioides cremeus</name>
    <dbReference type="NCBI Taxonomy" id="3058044"/>
    <lineage>
        <taxon>Bacteria</taxon>
        <taxon>Bacillati</taxon>
        <taxon>Actinomycetota</taxon>
        <taxon>Actinomycetes</taxon>
        <taxon>Propionibacteriales</taxon>
        <taxon>Nocardioidaceae</taxon>
        <taxon>Nocardioides</taxon>
    </lineage>
</organism>
<evidence type="ECO:0000256" key="1">
    <source>
        <dbReference type="ARBA" id="ARBA00008791"/>
    </source>
</evidence>
<feature type="compositionally biased region" description="Basic and acidic residues" evidence="2">
    <location>
        <begin position="303"/>
        <end position="313"/>
    </location>
</feature>
<protein>
    <submittedName>
        <fullName evidence="4">Universal stress protein</fullName>
    </submittedName>
</protein>
<dbReference type="PANTHER" id="PTHR46268">
    <property type="entry name" value="STRESS RESPONSE PROTEIN NHAX"/>
    <property type="match status" value="1"/>
</dbReference>
<evidence type="ECO:0000313" key="5">
    <source>
        <dbReference type="Proteomes" id="UP001168363"/>
    </source>
</evidence>
<dbReference type="RefSeq" id="WP_302709213.1">
    <property type="nucleotide sequence ID" value="NZ_JAULSC010000016.1"/>
</dbReference>
<reference evidence="4" key="1">
    <citation type="submission" date="2023-06" db="EMBL/GenBank/DDBJ databases">
        <title>Genome sequence of Nocardioides sp. SOB44.</title>
        <authorList>
            <person name="Zhang G."/>
        </authorList>
    </citation>
    <scope>NUCLEOTIDE SEQUENCE</scope>
    <source>
        <strain evidence="4">SOB44</strain>
    </source>
</reference>
<dbReference type="InterPro" id="IPR006015">
    <property type="entry name" value="Universal_stress_UspA"/>
</dbReference>
<feature type="domain" description="UspA" evidence="3">
    <location>
        <begin position="156"/>
        <end position="290"/>
    </location>
</feature>
<dbReference type="InterPro" id="IPR006016">
    <property type="entry name" value="UspA"/>
</dbReference>
<dbReference type="CDD" id="cd00293">
    <property type="entry name" value="USP-like"/>
    <property type="match status" value="1"/>
</dbReference>
<dbReference type="PANTHER" id="PTHR46268:SF6">
    <property type="entry name" value="UNIVERSAL STRESS PROTEIN UP12"/>
    <property type="match status" value="1"/>
</dbReference>
<comment type="similarity">
    <text evidence="1">Belongs to the universal stress protein A family.</text>
</comment>
<dbReference type="Pfam" id="PF00582">
    <property type="entry name" value="Usp"/>
    <property type="match status" value="2"/>
</dbReference>
<dbReference type="Gene3D" id="3.40.50.620">
    <property type="entry name" value="HUPs"/>
    <property type="match status" value="2"/>
</dbReference>
<evidence type="ECO:0000256" key="2">
    <source>
        <dbReference type="SAM" id="MobiDB-lite"/>
    </source>
</evidence>
<proteinExistence type="inferred from homology"/>
<dbReference type="SUPFAM" id="SSF52402">
    <property type="entry name" value="Adenine nucleotide alpha hydrolases-like"/>
    <property type="match status" value="2"/>
</dbReference>
<name>A0ABT8TV73_9ACTN</name>
<accession>A0ABT8TV73</accession>
<keyword evidence="5" id="KW-1185">Reference proteome</keyword>
<dbReference type="PRINTS" id="PR01438">
    <property type="entry name" value="UNVRSLSTRESS"/>
</dbReference>
<dbReference type="Proteomes" id="UP001168363">
    <property type="component" value="Unassembled WGS sequence"/>
</dbReference>
<gene>
    <name evidence="4" type="ORF">QWJ41_15000</name>
</gene>
<dbReference type="InterPro" id="IPR014729">
    <property type="entry name" value="Rossmann-like_a/b/a_fold"/>
</dbReference>
<comment type="caution">
    <text evidence="4">The sequence shown here is derived from an EMBL/GenBank/DDBJ whole genome shotgun (WGS) entry which is preliminary data.</text>
</comment>
<evidence type="ECO:0000313" key="4">
    <source>
        <dbReference type="EMBL" id="MDO3397033.1"/>
    </source>
</evidence>
<sequence length="313" mass="32724">MDETNPPPVVVAVGGDGVGRAALAFAVDEAVRAGCGVHLLHVAPAFVHGPDSILVTSPEVQERGRRVLNEALEVARQVVPSGTTLTSDLGVGPVVESLREATRGARMVVVEHRDLSRVHRLVSRSVTNGLGAHLRVPVVGVPAAWRPGRGPGQEPRVTVGVDVPVRSERVLRTAVAEAAGRGASLHALHAWRLTGMYDGGVSTQEQVQDLAQRAADEIRHALGIAGVDALDVEATVETRRGSPAEALVEASGASDLLVVGRHDPLVPLGSHLGPVARGVLHEARCPVLLVDPHDPPGTDEADGGDHRRGRVET</sequence>
<feature type="region of interest" description="Disordered" evidence="2">
    <location>
        <begin position="290"/>
        <end position="313"/>
    </location>
</feature>
<feature type="domain" description="UspA" evidence="3">
    <location>
        <begin position="9"/>
        <end position="141"/>
    </location>
</feature>